<protein>
    <submittedName>
        <fullName evidence="1">Uncharacterized protein</fullName>
    </submittedName>
</protein>
<accession>A0A6I2M963</accession>
<sequence>MDTNNFYVLEELRKLEQEKLHKKMQYNETYQLYSEVPRKKVCADFILFKICI</sequence>
<dbReference type="Proteomes" id="UP000441585">
    <property type="component" value="Unassembled WGS sequence"/>
</dbReference>
<keyword evidence="2" id="KW-1185">Reference proteome</keyword>
<dbReference type="RefSeq" id="WP_154318544.1">
    <property type="nucleotide sequence ID" value="NZ_CAJFZX010000010.1"/>
</dbReference>
<dbReference type="AlphaFoldDB" id="A0A6I2M963"/>
<proteinExistence type="predicted"/>
<evidence type="ECO:0000313" key="2">
    <source>
        <dbReference type="Proteomes" id="UP000441585"/>
    </source>
</evidence>
<name>A0A6I2M963_9BACI</name>
<dbReference type="EMBL" id="WKKF01000002">
    <property type="protein sequence ID" value="MRX54359.1"/>
    <property type="molecule type" value="Genomic_DNA"/>
</dbReference>
<evidence type="ECO:0000313" key="1">
    <source>
        <dbReference type="EMBL" id="MRX54359.1"/>
    </source>
</evidence>
<organism evidence="1 2">
    <name type="scientific">Metabacillus idriensis</name>
    <dbReference type="NCBI Taxonomy" id="324768"/>
    <lineage>
        <taxon>Bacteria</taxon>
        <taxon>Bacillati</taxon>
        <taxon>Bacillota</taxon>
        <taxon>Bacilli</taxon>
        <taxon>Bacillales</taxon>
        <taxon>Bacillaceae</taxon>
        <taxon>Metabacillus</taxon>
    </lineage>
</organism>
<gene>
    <name evidence="1" type="ORF">GJU41_10270</name>
</gene>
<reference evidence="1 2" key="1">
    <citation type="submission" date="2019-11" db="EMBL/GenBank/DDBJ databases">
        <title>Bacillus idriensis genome.</title>
        <authorList>
            <person name="Konopka E.N."/>
            <person name="Newman J.D."/>
        </authorList>
    </citation>
    <scope>NUCLEOTIDE SEQUENCE [LARGE SCALE GENOMIC DNA]</scope>
    <source>
        <strain evidence="1 2">DSM 19097</strain>
    </source>
</reference>
<comment type="caution">
    <text evidence="1">The sequence shown here is derived from an EMBL/GenBank/DDBJ whole genome shotgun (WGS) entry which is preliminary data.</text>
</comment>